<dbReference type="InterPro" id="IPR039657">
    <property type="entry name" value="Dimethylallyltransferase"/>
</dbReference>
<keyword evidence="3" id="KW-0203">Cytokinin biosynthesis</keyword>
<keyword evidence="5" id="KW-0067">ATP-binding</keyword>
<dbReference type="GO" id="GO:0009691">
    <property type="term" value="P:cytokinin biosynthetic process"/>
    <property type="evidence" value="ECO:0007669"/>
    <property type="project" value="UniProtKB-KW"/>
</dbReference>
<name>A0A6P5FVP8_ANACO</name>
<evidence type="ECO:0000256" key="4">
    <source>
        <dbReference type="ARBA" id="ARBA00022741"/>
    </source>
</evidence>
<dbReference type="GeneID" id="109718127"/>
<dbReference type="AlphaFoldDB" id="A0A6P5FVP8"/>
<keyword evidence="2" id="KW-0808">Transferase</keyword>
<comment type="similarity">
    <text evidence="1">Belongs to the IPP transferase family.</text>
</comment>
<dbReference type="GO" id="GO:0006400">
    <property type="term" value="P:tRNA modification"/>
    <property type="evidence" value="ECO:0007669"/>
    <property type="project" value="TreeGrafter"/>
</dbReference>
<evidence type="ECO:0000313" key="7">
    <source>
        <dbReference type="RefSeq" id="XP_020099742.1"/>
    </source>
</evidence>
<accession>A0A6P5FVP8</accession>
<dbReference type="OrthoDB" id="775260at2759"/>
<keyword evidence="6" id="KW-1185">Reference proteome</keyword>
<dbReference type="GO" id="GO:0005739">
    <property type="term" value="C:mitochondrion"/>
    <property type="evidence" value="ECO:0007669"/>
    <property type="project" value="TreeGrafter"/>
</dbReference>
<reference evidence="6" key="1">
    <citation type="journal article" date="2015" name="Nat. Genet.">
        <title>The pineapple genome and the evolution of CAM photosynthesis.</title>
        <authorList>
            <person name="Ming R."/>
            <person name="VanBuren R."/>
            <person name="Wai C.M."/>
            <person name="Tang H."/>
            <person name="Schatz M.C."/>
            <person name="Bowers J.E."/>
            <person name="Lyons E."/>
            <person name="Wang M.L."/>
            <person name="Chen J."/>
            <person name="Biggers E."/>
            <person name="Zhang J."/>
            <person name="Huang L."/>
            <person name="Zhang L."/>
            <person name="Miao W."/>
            <person name="Zhang J."/>
            <person name="Ye Z."/>
            <person name="Miao C."/>
            <person name="Lin Z."/>
            <person name="Wang H."/>
            <person name="Zhou H."/>
            <person name="Yim W.C."/>
            <person name="Priest H.D."/>
            <person name="Zheng C."/>
            <person name="Woodhouse M."/>
            <person name="Edger P.P."/>
            <person name="Guyot R."/>
            <person name="Guo H.B."/>
            <person name="Guo H."/>
            <person name="Zheng G."/>
            <person name="Singh R."/>
            <person name="Sharma A."/>
            <person name="Min X."/>
            <person name="Zheng Y."/>
            <person name="Lee H."/>
            <person name="Gurtowski J."/>
            <person name="Sedlazeck F.J."/>
            <person name="Harkess A."/>
            <person name="McKain M.R."/>
            <person name="Liao Z."/>
            <person name="Fang J."/>
            <person name="Liu J."/>
            <person name="Zhang X."/>
            <person name="Zhang Q."/>
            <person name="Hu W."/>
            <person name="Qin Y."/>
            <person name="Wang K."/>
            <person name="Chen L.Y."/>
            <person name="Shirley N."/>
            <person name="Lin Y.R."/>
            <person name="Liu L.Y."/>
            <person name="Hernandez A.G."/>
            <person name="Wright C.L."/>
            <person name="Bulone V."/>
            <person name="Tuskan G.A."/>
            <person name="Heath K."/>
            <person name="Zee F."/>
            <person name="Moore P.H."/>
            <person name="Sunkar R."/>
            <person name="Leebens-Mack J.H."/>
            <person name="Mockler T."/>
            <person name="Bennetzen J.L."/>
            <person name="Freeling M."/>
            <person name="Sankoff D."/>
            <person name="Paterson A.H."/>
            <person name="Zhu X."/>
            <person name="Yang X."/>
            <person name="Smith J.A."/>
            <person name="Cushman J.C."/>
            <person name="Paull R.E."/>
            <person name="Yu Q."/>
        </authorList>
    </citation>
    <scope>NUCLEOTIDE SEQUENCE [LARGE SCALE GENOMIC DNA]</scope>
    <source>
        <strain evidence="6">cv. F153</strain>
    </source>
</reference>
<reference evidence="7" key="2">
    <citation type="submission" date="2025-08" db="UniProtKB">
        <authorList>
            <consortium name="RefSeq"/>
        </authorList>
    </citation>
    <scope>IDENTIFICATION</scope>
    <source>
        <tissue evidence="7">Leaf</tissue>
    </source>
</reference>
<evidence type="ECO:0000256" key="1">
    <source>
        <dbReference type="ARBA" id="ARBA00005842"/>
    </source>
</evidence>
<dbReference type="Proteomes" id="UP000515123">
    <property type="component" value="Linkage group 1"/>
</dbReference>
<evidence type="ECO:0000256" key="3">
    <source>
        <dbReference type="ARBA" id="ARBA00022712"/>
    </source>
</evidence>
<dbReference type="Gene3D" id="3.40.50.300">
    <property type="entry name" value="P-loop containing nucleotide triphosphate hydrolases"/>
    <property type="match status" value="1"/>
</dbReference>
<dbReference type="GO" id="GO:0052381">
    <property type="term" value="F:tRNA dimethylallyltransferase activity"/>
    <property type="evidence" value="ECO:0007669"/>
    <property type="project" value="TreeGrafter"/>
</dbReference>
<evidence type="ECO:0000256" key="2">
    <source>
        <dbReference type="ARBA" id="ARBA00022679"/>
    </source>
</evidence>
<dbReference type="SUPFAM" id="SSF52540">
    <property type="entry name" value="P-loop containing nucleoside triphosphate hydrolases"/>
    <property type="match status" value="1"/>
</dbReference>
<evidence type="ECO:0000256" key="5">
    <source>
        <dbReference type="ARBA" id="ARBA00022840"/>
    </source>
</evidence>
<keyword evidence="4" id="KW-0547">Nucleotide-binding</keyword>
<dbReference type="PANTHER" id="PTHR11088">
    <property type="entry name" value="TRNA DIMETHYLALLYLTRANSFERASE"/>
    <property type="match status" value="1"/>
</dbReference>
<protein>
    <submittedName>
        <fullName evidence="7">Adenylate isopentenyltransferase 1, chloroplastic-like</fullName>
    </submittedName>
</protein>
<dbReference type="Pfam" id="PF01715">
    <property type="entry name" value="IPPT"/>
    <property type="match status" value="2"/>
</dbReference>
<dbReference type="Gene3D" id="1.10.287.890">
    <property type="entry name" value="Crystal structure of tRNA isopentenylpyrophosphate transferase (bh2366) domain"/>
    <property type="match status" value="1"/>
</dbReference>
<dbReference type="InterPro" id="IPR027417">
    <property type="entry name" value="P-loop_NTPase"/>
</dbReference>
<dbReference type="RefSeq" id="XP_020099742.1">
    <property type="nucleotide sequence ID" value="XM_020244153.1"/>
</dbReference>
<dbReference type="GO" id="GO:0005524">
    <property type="term" value="F:ATP binding"/>
    <property type="evidence" value="ECO:0007669"/>
    <property type="project" value="UniProtKB-KW"/>
</dbReference>
<evidence type="ECO:0000313" key="6">
    <source>
        <dbReference type="Proteomes" id="UP000515123"/>
    </source>
</evidence>
<gene>
    <name evidence="7" type="primary">LOC109718127</name>
</gene>
<proteinExistence type="inferred from homology"/>
<dbReference type="PANTHER" id="PTHR11088:SF86">
    <property type="entry name" value="ADENYLATE ISOPENTENYLTRANSFERASE 4-RELATED"/>
    <property type="match status" value="1"/>
</dbReference>
<organism evidence="6 7">
    <name type="scientific">Ananas comosus</name>
    <name type="common">Pineapple</name>
    <name type="synonym">Ananas ananas</name>
    <dbReference type="NCBI Taxonomy" id="4615"/>
    <lineage>
        <taxon>Eukaryota</taxon>
        <taxon>Viridiplantae</taxon>
        <taxon>Streptophyta</taxon>
        <taxon>Embryophyta</taxon>
        <taxon>Tracheophyta</taxon>
        <taxon>Spermatophyta</taxon>
        <taxon>Magnoliopsida</taxon>
        <taxon>Liliopsida</taxon>
        <taxon>Poales</taxon>
        <taxon>Bromeliaceae</taxon>
        <taxon>Bromelioideae</taxon>
        <taxon>Ananas</taxon>
    </lineage>
</organism>
<sequence>MRPIGVPLRRPGRESVVVIMGATGAGKTRLSVDAAVRLPGEVVNSDKLQLYRGLDLTTNKLPPPLRRGVPHHLLGSSSADLPPAAYRPLAAAAVASAASRLRVPVVAGGSASLIHALLAARFDPRADPFSAAGAAARSRVRIRYRCCFIWVDVERELLEEHLDRRVDEMVGAGMVAELEEQFRNAQKSGEEHRFEKFLGPLGKAIGVKEFGKYFAKECAYADAVEAVKAANRRLAAAQAEKIRRIATEWGWPLRRVDATPAVRARLDGNADAAAWETHVLRPAMEAVEEFLIRGEEEEEDERVEVDGVEGELFPTVGFSCCC</sequence>